<gene>
    <name evidence="1" type="ORF">DVH24_037806</name>
</gene>
<comment type="caution">
    <text evidence="1">The sequence shown here is derived from an EMBL/GenBank/DDBJ whole genome shotgun (WGS) entry which is preliminary data.</text>
</comment>
<dbReference type="AlphaFoldDB" id="A0A498JZ37"/>
<name>A0A498JZ37_MALDO</name>
<evidence type="ECO:0000313" key="2">
    <source>
        <dbReference type="Proteomes" id="UP000290289"/>
    </source>
</evidence>
<dbReference type="EMBL" id="RDQH01000331">
    <property type="protein sequence ID" value="RXI00258.1"/>
    <property type="molecule type" value="Genomic_DNA"/>
</dbReference>
<dbReference type="Proteomes" id="UP000290289">
    <property type="component" value="Chromosome 5"/>
</dbReference>
<evidence type="ECO:0000313" key="1">
    <source>
        <dbReference type="EMBL" id="RXI00258.1"/>
    </source>
</evidence>
<dbReference type="GO" id="GO:0009451">
    <property type="term" value="P:RNA modification"/>
    <property type="evidence" value="ECO:0007669"/>
    <property type="project" value="InterPro"/>
</dbReference>
<reference evidence="1 2" key="1">
    <citation type="submission" date="2018-10" db="EMBL/GenBank/DDBJ databases">
        <title>A high-quality apple genome assembly.</title>
        <authorList>
            <person name="Hu J."/>
        </authorList>
    </citation>
    <scope>NUCLEOTIDE SEQUENCE [LARGE SCALE GENOMIC DNA]</scope>
    <source>
        <strain evidence="2">cv. HFTH1</strain>
        <tissue evidence="1">Young leaf</tissue>
    </source>
</reference>
<dbReference type="GO" id="GO:0003723">
    <property type="term" value="F:RNA binding"/>
    <property type="evidence" value="ECO:0007669"/>
    <property type="project" value="InterPro"/>
</dbReference>
<keyword evidence="2" id="KW-1185">Reference proteome</keyword>
<dbReference type="PANTHER" id="PTHR47926">
    <property type="entry name" value="PENTATRICOPEPTIDE REPEAT-CONTAINING PROTEIN"/>
    <property type="match status" value="1"/>
</dbReference>
<organism evidence="1 2">
    <name type="scientific">Malus domestica</name>
    <name type="common">Apple</name>
    <name type="synonym">Pyrus malus</name>
    <dbReference type="NCBI Taxonomy" id="3750"/>
    <lineage>
        <taxon>Eukaryota</taxon>
        <taxon>Viridiplantae</taxon>
        <taxon>Streptophyta</taxon>
        <taxon>Embryophyta</taxon>
        <taxon>Tracheophyta</taxon>
        <taxon>Spermatophyta</taxon>
        <taxon>Magnoliopsida</taxon>
        <taxon>eudicotyledons</taxon>
        <taxon>Gunneridae</taxon>
        <taxon>Pentapetalae</taxon>
        <taxon>rosids</taxon>
        <taxon>fabids</taxon>
        <taxon>Rosales</taxon>
        <taxon>Rosaceae</taxon>
        <taxon>Amygdaloideae</taxon>
        <taxon>Maleae</taxon>
        <taxon>Malus</taxon>
    </lineage>
</organism>
<protein>
    <recommendedName>
        <fullName evidence="3">Pentatricopeptide repeat-containing protein</fullName>
    </recommendedName>
</protein>
<evidence type="ECO:0008006" key="3">
    <source>
        <dbReference type="Google" id="ProtNLM"/>
    </source>
</evidence>
<proteinExistence type="predicted"/>
<accession>A0A498JZ37</accession>
<sequence>MGMGISGYGKLGVLVTEMHLPRAYQTAPSSPSNQWQIPILPLPRHQTPRALHPFPRRQPPLDYSYATTLFHHLHNPSTNQWNAVVRGLAQSPQPTQAIAWYRNMSQASQKVDALRCSFVLKACASALAFTEAMQIHSQIVQFGFGADVLLRITLLDVYAKVGDGVCTEGKLVSSNGCDDGDLFQSELSSFRVVFKPLSPFGKGMMKSRFSVRSPPVRNWVHSKEEKKYMPLNIHVIVCNAVIDMYTKCGFEDKAY</sequence>
<dbReference type="InterPro" id="IPR046960">
    <property type="entry name" value="PPR_At4g14850-like_plant"/>
</dbReference>
<dbReference type="InterPro" id="IPR011990">
    <property type="entry name" value="TPR-like_helical_dom_sf"/>
</dbReference>
<dbReference type="Gene3D" id="1.25.40.10">
    <property type="entry name" value="Tetratricopeptide repeat domain"/>
    <property type="match status" value="1"/>
</dbReference>